<keyword evidence="2" id="KW-1185">Reference proteome</keyword>
<gene>
    <name evidence="1" type="ORF">CSUI_005083</name>
</gene>
<accession>A0A2C6KKQ3</accession>
<evidence type="ECO:0000313" key="2">
    <source>
        <dbReference type="Proteomes" id="UP000221165"/>
    </source>
</evidence>
<dbReference type="RefSeq" id="XP_067922765.1">
    <property type="nucleotide sequence ID" value="XM_068065262.1"/>
</dbReference>
<evidence type="ECO:0000313" key="1">
    <source>
        <dbReference type="EMBL" id="PHJ21080.1"/>
    </source>
</evidence>
<dbReference type="EMBL" id="MIGC01002435">
    <property type="protein sequence ID" value="PHJ21080.1"/>
    <property type="molecule type" value="Genomic_DNA"/>
</dbReference>
<dbReference type="VEuPathDB" id="ToxoDB:CSUI_005083"/>
<name>A0A2C6KKQ3_9APIC</name>
<dbReference type="Proteomes" id="UP000221165">
    <property type="component" value="Unassembled WGS sequence"/>
</dbReference>
<protein>
    <submittedName>
        <fullName evidence="1">Uncharacterized protein</fullName>
    </submittedName>
</protein>
<feature type="non-terminal residue" evidence="1">
    <location>
        <position position="1"/>
    </location>
</feature>
<reference evidence="1 2" key="1">
    <citation type="journal article" date="2017" name="Int. J. Parasitol.">
        <title>The genome of the protozoan parasite Cystoisospora suis and a reverse vaccinology approach to identify vaccine candidates.</title>
        <authorList>
            <person name="Palmieri N."/>
            <person name="Shrestha A."/>
            <person name="Ruttkowski B."/>
            <person name="Beck T."/>
            <person name="Vogl C."/>
            <person name="Tomley F."/>
            <person name="Blake D.P."/>
            <person name="Joachim A."/>
        </authorList>
    </citation>
    <scope>NUCLEOTIDE SEQUENCE [LARGE SCALE GENOMIC DNA]</scope>
    <source>
        <strain evidence="1 2">Wien I</strain>
    </source>
</reference>
<comment type="caution">
    <text evidence="1">The sequence shown here is derived from an EMBL/GenBank/DDBJ whole genome shotgun (WGS) entry which is preliminary data.</text>
</comment>
<proteinExistence type="predicted"/>
<dbReference type="GeneID" id="94428473"/>
<sequence length="48" mass="5353">QLCRHRLLRLSKTIILAPGIVPDLTEVLEGRSRSASSFSSSSHLLFFL</sequence>
<organism evidence="1 2">
    <name type="scientific">Cystoisospora suis</name>
    <dbReference type="NCBI Taxonomy" id="483139"/>
    <lineage>
        <taxon>Eukaryota</taxon>
        <taxon>Sar</taxon>
        <taxon>Alveolata</taxon>
        <taxon>Apicomplexa</taxon>
        <taxon>Conoidasida</taxon>
        <taxon>Coccidia</taxon>
        <taxon>Eucoccidiorida</taxon>
        <taxon>Eimeriorina</taxon>
        <taxon>Sarcocystidae</taxon>
        <taxon>Cystoisospora</taxon>
    </lineage>
</organism>
<dbReference type="AlphaFoldDB" id="A0A2C6KKQ3"/>